<keyword evidence="3" id="KW-1185">Reference proteome</keyword>
<dbReference type="PANTHER" id="PTHR33112">
    <property type="entry name" value="DOMAIN PROTEIN, PUTATIVE-RELATED"/>
    <property type="match status" value="1"/>
</dbReference>
<dbReference type="Pfam" id="PF06985">
    <property type="entry name" value="HET"/>
    <property type="match status" value="1"/>
</dbReference>
<protein>
    <submittedName>
        <fullName evidence="2">HET-domain-containing protein</fullName>
    </submittedName>
</protein>
<dbReference type="STRING" id="1149755.A0A2J6QT53"/>
<proteinExistence type="predicted"/>
<name>A0A2J6QT53_HYAVF</name>
<accession>A0A2J6QT53</accession>
<feature type="domain" description="Heterokaryon incompatibility" evidence="1">
    <location>
        <begin position="197"/>
        <end position="353"/>
    </location>
</feature>
<reference evidence="2 3" key="1">
    <citation type="submission" date="2016-04" db="EMBL/GenBank/DDBJ databases">
        <title>A degradative enzymes factory behind the ericoid mycorrhizal symbiosis.</title>
        <authorList>
            <consortium name="DOE Joint Genome Institute"/>
            <person name="Martino E."/>
            <person name="Morin E."/>
            <person name="Grelet G."/>
            <person name="Kuo A."/>
            <person name="Kohler A."/>
            <person name="Daghino S."/>
            <person name="Barry K."/>
            <person name="Choi C."/>
            <person name="Cichocki N."/>
            <person name="Clum A."/>
            <person name="Copeland A."/>
            <person name="Hainaut M."/>
            <person name="Haridas S."/>
            <person name="Labutti K."/>
            <person name="Lindquist E."/>
            <person name="Lipzen A."/>
            <person name="Khouja H.-R."/>
            <person name="Murat C."/>
            <person name="Ohm R."/>
            <person name="Olson A."/>
            <person name="Spatafora J."/>
            <person name="Veneault-Fourrey C."/>
            <person name="Henrissat B."/>
            <person name="Grigoriev I."/>
            <person name="Martin F."/>
            <person name="Perotto S."/>
        </authorList>
    </citation>
    <scope>NUCLEOTIDE SEQUENCE [LARGE SCALE GENOMIC DNA]</scope>
    <source>
        <strain evidence="2 3">F</strain>
    </source>
</reference>
<organism evidence="2 3">
    <name type="scientific">Hyaloscypha variabilis (strain UAMH 11265 / GT02V1 / F)</name>
    <name type="common">Meliniomyces variabilis</name>
    <dbReference type="NCBI Taxonomy" id="1149755"/>
    <lineage>
        <taxon>Eukaryota</taxon>
        <taxon>Fungi</taxon>
        <taxon>Dikarya</taxon>
        <taxon>Ascomycota</taxon>
        <taxon>Pezizomycotina</taxon>
        <taxon>Leotiomycetes</taxon>
        <taxon>Helotiales</taxon>
        <taxon>Hyaloscyphaceae</taxon>
        <taxon>Hyaloscypha</taxon>
        <taxon>Hyaloscypha variabilis</taxon>
    </lineage>
</organism>
<dbReference type="AlphaFoldDB" id="A0A2J6QT53"/>
<dbReference type="EMBL" id="KZ613974">
    <property type="protein sequence ID" value="PMD29441.1"/>
    <property type="molecule type" value="Genomic_DNA"/>
</dbReference>
<evidence type="ECO:0000259" key="1">
    <source>
        <dbReference type="Pfam" id="PF06985"/>
    </source>
</evidence>
<gene>
    <name evidence="2" type="ORF">L207DRAFT_504121</name>
</gene>
<dbReference type="OrthoDB" id="5362512at2759"/>
<dbReference type="Proteomes" id="UP000235786">
    <property type="component" value="Unassembled WGS sequence"/>
</dbReference>
<evidence type="ECO:0000313" key="2">
    <source>
        <dbReference type="EMBL" id="PMD29441.1"/>
    </source>
</evidence>
<evidence type="ECO:0000313" key="3">
    <source>
        <dbReference type="Proteomes" id="UP000235786"/>
    </source>
</evidence>
<dbReference type="InterPro" id="IPR010730">
    <property type="entry name" value="HET"/>
</dbReference>
<dbReference type="PANTHER" id="PTHR33112:SF16">
    <property type="entry name" value="HETEROKARYON INCOMPATIBILITY DOMAIN-CONTAINING PROTEIN"/>
    <property type="match status" value="1"/>
</dbReference>
<sequence>MASFTPTEGICATCSRMTIESLTSLDGFLHTYERLASKSCPLCMSLFRWVSTADKPIRLKISQHTNQQIYSDTGFPEWALMLKSESEIWDVMKLVATQEGDPAAAQYGIRALRSITSSGSQETLSIAKSWLGHCIENHNCHQRLFMPRDLETPSPDMADANDDLRNFYPTRLLGLQAFGSGCLDIRPIEEPVAGNSFATLSHCWGVDYDTRYQTTTRTLCDHRDRILYANLPKTYLDAVIVCRSLSIRYLWIDSLCIIQDSPEDWAREAASMSDVYSNSHLTISADWSPNPEGGCFKSINAPPAFNPENTICLANVLSSGQQSCCFYLPTWDLDCHSLLDSTHLAGRAWAFQERLLSRRNLHFTQHQLFWECREGFAGEDGVPRAHKNLKPNKILDMRSKKELENQLATWCEVVETYSSAKLTFPTDRLPALSALARFFAEDLRSPYLAGLWLEGLWYTLLWYNPEHESVGRTKDYIAPSWSWCSINTGIRFLVFHPSSYLHKRIKILDAVVESIGDTFGQVFRGWIRFKGKVADNLLPLRAPQNTSEYSIYPDHPREPPPSNLYWLLLGENISNPNFYFLILIVSPTAQGSYERWGVGRTKVGSVLNLLQERTITII</sequence>